<evidence type="ECO:0000259" key="2">
    <source>
        <dbReference type="Pfam" id="PF00248"/>
    </source>
</evidence>
<accession>A0A2N8K8X0</accession>
<evidence type="ECO:0000313" key="4">
    <source>
        <dbReference type="Proteomes" id="UP000235994"/>
    </source>
</evidence>
<dbReference type="FunFam" id="3.20.20.100:FF:000004">
    <property type="entry name" value="Oxidoreductase, aldo/keto reductase"/>
    <property type="match status" value="1"/>
</dbReference>
<dbReference type="Pfam" id="PF00248">
    <property type="entry name" value="Aldo_ket_red"/>
    <property type="match status" value="1"/>
</dbReference>
<feature type="domain" description="NADP-dependent oxidoreductase" evidence="2">
    <location>
        <begin position="15"/>
        <end position="320"/>
    </location>
</feature>
<dbReference type="RefSeq" id="WP_102776249.1">
    <property type="nucleotide sequence ID" value="NZ_POQS01000015.1"/>
</dbReference>
<protein>
    <submittedName>
        <fullName evidence="3">Aldo/keto reductase</fullName>
    </submittedName>
</protein>
<dbReference type="EMBL" id="POQS01000015">
    <property type="protein sequence ID" value="PND29895.1"/>
    <property type="molecule type" value="Genomic_DNA"/>
</dbReference>
<organism evidence="3 4">
    <name type="scientific">Achromobacter pulmonis</name>
    <dbReference type="NCBI Taxonomy" id="1389932"/>
    <lineage>
        <taxon>Bacteria</taxon>
        <taxon>Pseudomonadati</taxon>
        <taxon>Pseudomonadota</taxon>
        <taxon>Betaproteobacteria</taxon>
        <taxon>Burkholderiales</taxon>
        <taxon>Alcaligenaceae</taxon>
        <taxon>Achromobacter</taxon>
    </lineage>
</organism>
<proteinExistence type="predicted"/>
<dbReference type="Proteomes" id="UP000235994">
    <property type="component" value="Unassembled WGS sequence"/>
</dbReference>
<dbReference type="CDD" id="cd19091">
    <property type="entry name" value="AKR_PsAKR"/>
    <property type="match status" value="1"/>
</dbReference>
<reference evidence="3 4" key="1">
    <citation type="submission" date="2018-01" db="EMBL/GenBank/DDBJ databases">
        <title>The draft genome of an aniline degradation strain ANB-1.</title>
        <authorList>
            <person name="Zhang L."/>
            <person name="Jiang J."/>
        </authorList>
    </citation>
    <scope>NUCLEOTIDE SEQUENCE [LARGE SCALE GENOMIC DNA]</scope>
    <source>
        <strain evidence="3 4">ANB-1</strain>
    </source>
</reference>
<dbReference type="InterPro" id="IPR023210">
    <property type="entry name" value="NADP_OxRdtase_dom"/>
</dbReference>
<keyword evidence="4" id="KW-1185">Reference proteome</keyword>
<dbReference type="GO" id="GO:0005829">
    <property type="term" value="C:cytosol"/>
    <property type="evidence" value="ECO:0007669"/>
    <property type="project" value="TreeGrafter"/>
</dbReference>
<dbReference type="PANTHER" id="PTHR43364">
    <property type="entry name" value="NADH-SPECIFIC METHYLGLYOXAL REDUCTASE-RELATED"/>
    <property type="match status" value="1"/>
</dbReference>
<name>A0A2N8K8X0_9BURK</name>
<dbReference type="GO" id="GO:0016491">
    <property type="term" value="F:oxidoreductase activity"/>
    <property type="evidence" value="ECO:0007669"/>
    <property type="project" value="UniProtKB-KW"/>
</dbReference>
<comment type="caution">
    <text evidence="3">The sequence shown here is derived from an EMBL/GenBank/DDBJ whole genome shotgun (WGS) entry which is preliminary data.</text>
</comment>
<sequence>MRYKKFGSTGLFVSELCLGTMTFGGEGELWSKIGRLQQEDANRLVGRALEAGVNFIDTADVYSEGRSEIITGQALRDLKVARDDVVIATKVFGQTGAGVNARGNSRAHIMDGVKKSLARLQLDHIDLYQIHGFDPATPVEETVRALDNLVQQGHVRYVGVSNWAAWQIMKALGIAERLGLARFESLQAYYTIAGRDLEREIAPMLQSEGVGLMVWSPLAGGLLSGKVGRDGQAEAGSRRAVFDFPPVDRERAYDCIDVLRRIAEARGVSVAQVALAWLMHQRVVTSVIIGARRLDQLDDNLAACGIRLDEEELAALDQVSALPSEYPGWMHVRQGEYRRQQLIDSAAPNYNAPHP</sequence>
<dbReference type="Gene3D" id="3.20.20.100">
    <property type="entry name" value="NADP-dependent oxidoreductase domain"/>
    <property type="match status" value="1"/>
</dbReference>
<keyword evidence="1" id="KW-0560">Oxidoreductase</keyword>
<dbReference type="SUPFAM" id="SSF51430">
    <property type="entry name" value="NAD(P)-linked oxidoreductase"/>
    <property type="match status" value="1"/>
</dbReference>
<dbReference type="PANTHER" id="PTHR43364:SF18">
    <property type="entry name" value="OXIDOREDUCTASE"/>
    <property type="match status" value="1"/>
</dbReference>
<evidence type="ECO:0000256" key="1">
    <source>
        <dbReference type="ARBA" id="ARBA00023002"/>
    </source>
</evidence>
<dbReference type="InterPro" id="IPR036812">
    <property type="entry name" value="NAD(P)_OxRdtase_dom_sf"/>
</dbReference>
<evidence type="ECO:0000313" key="3">
    <source>
        <dbReference type="EMBL" id="PND29895.1"/>
    </source>
</evidence>
<dbReference type="AlphaFoldDB" id="A0A2N8K8X0"/>
<dbReference type="InterPro" id="IPR050523">
    <property type="entry name" value="AKR_Detox_Biosynth"/>
</dbReference>
<gene>
    <name evidence="3" type="ORF">C1I89_32250</name>
</gene>